<name>A0A5C6V118_9FLAO</name>
<evidence type="ECO:0008006" key="4">
    <source>
        <dbReference type="Google" id="ProtNLM"/>
    </source>
</evidence>
<dbReference type="Proteomes" id="UP000321168">
    <property type="component" value="Unassembled WGS sequence"/>
</dbReference>
<keyword evidence="3" id="KW-1185">Reference proteome</keyword>
<gene>
    <name evidence="2" type="ORF">FRX97_08020</name>
</gene>
<accession>A0A5C6V118</accession>
<feature type="signal peptide" evidence="1">
    <location>
        <begin position="1"/>
        <end position="20"/>
    </location>
</feature>
<dbReference type="RefSeq" id="WP_147014681.1">
    <property type="nucleotide sequence ID" value="NZ_VORB01000006.1"/>
</dbReference>
<keyword evidence="1" id="KW-0732">Signal</keyword>
<sequence>MKPSILPLLGIVLLSSPGHAQVFLPSFNNTITIDFDSTQTGVNKGAFLGYGLHPDPQIGYLDSDAWRFTGFSDGNSSFGGNESSGDYARGWSSGNTSTGGIYGFETSSGNYALGIQASSNDCTPGSIILRGTNGCGGRIGSLRLSFTIWVHNNENYASSITPFFKTEQGDFQYLPEHTVSTGGNEDSSPEWSAVQVSYSLEGISILQDSIFEIGWYLDDLSGSGSRDEIALDNISITATEAVYFQGFETIDNWNLNQGYDNISSNTGATDSPASQRVLKGANSWQSSNSNDTLCLSPIYIGNITNSALFLRISASSKSGGNGLDSDDYLKIILKYPSLNDSSIMQIQGLNNAKWSFYTDSNFQAQSHDSLITGLYTPAAGGNRDAFGDGFGLVKISIEPNTDSLELMVISQSNHVDENWNIDNIALVGRRCTPQNEDFIPVKLWSNCGNKIKIKPPIPDGEWCLLLRESLPVDRILQCSNNFEFNTSFSSGEEIQPNTGIYPMYCGSDSMITLSNLNPNSTYFARFFSKVNGVYSKNYLDTHFISCSSRGLGINEDFKHGFDTVPPGWEFVGISNDGSSSYSPGSLKLDHSLDSIISPELCNVASNIRFWVRGQGVTSGSALFILGKRKNQSWIIIDSLTPLPGANDENWINIGLNPADSLIQFAWYYIKQSGNVDIDDITISISEGSGKTYTWTNATGNLDYHDALNYQPHREFISTEDSIIISSNTSWLNPSSVTLNNLRLVNASTLEIYQANEDGIIHLAEGENSLEICDNCSLKLKGNYPTTLVLNGGSQNIFGHIFFENSQAHQLLMQKDSLRFHPGSSFIYLALSSTQGKKHPFGESASYNGSVIFDSLSSYHSLGPSSPNPFGPSTEINAVKFKAGSNFHFNQSSGSPSISGRNYSNFYYEKSGPTSIVSGTSQCKMDSLIVNAGSLKIVAPLNLKIGGSINCIAGDSFVFDPPSSRRLILESKNGKIRGDAAFRLGPKASVVFGEQATYLLGNISFNDSLILKPNSSLSIPESDSLVLWGICQFDSSSQVMLPNNSSWIQLTSSVNIGTANFQITRTIPLEFANQYCYWSSPVQINDSCMVGPSGNLKGSRIYEYTPGSSTSEGYLPIINNSQMIPGKGYAVYGAQGFTAKGMINNDTIKVSFPVENGISGYSLIGNPYPSAINARKFLNDINNQPVLDGTLYLWSYNGEENYESSKQYIAVNQVGTSNYTRTQIDAHTHISSFQGFMVESNSNLPTGTYNIQFTNSMRSGNNSNFKSAHKNNTYLNWIFLANEIGDTTSCLLAQNKNFDFSYERGYDAKAFENSFSVAFINHGLKQSILAVPFAKHLTRIPISISTPITGTYSIGNYFDFKIPEEHVKVYLVDEYLETSTTLNQVNATTFFMEAGTANDRFSLVFLEFPKSPTTNIATLSEQWLMKNEEQVIEATIFNLMGHFRRIPKPQLIHYYKESWKNYPWIHLKMKNGQEAIMRAN</sequence>
<protein>
    <recommendedName>
        <fullName evidence="4">MAM domain-containing protein</fullName>
    </recommendedName>
</protein>
<dbReference type="OrthoDB" id="1652165at2"/>
<feature type="chain" id="PRO_5022930518" description="MAM domain-containing protein" evidence="1">
    <location>
        <begin position="21"/>
        <end position="1479"/>
    </location>
</feature>
<evidence type="ECO:0000256" key="1">
    <source>
        <dbReference type="SAM" id="SignalP"/>
    </source>
</evidence>
<dbReference type="EMBL" id="VORB01000006">
    <property type="protein sequence ID" value="TXC78654.1"/>
    <property type="molecule type" value="Genomic_DNA"/>
</dbReference>
<comment type="caution">
    <text evidence="2">The sequence shown here is derived from an EMBL/GenBank/DDBJ whole genome shotgun (WGS) entry which is preliminary data.</text>
</comment>
<organism evidence="2 3">
    <name type="scientific">Luteibaculum oceani</name>
    <dbReference type="NCBI Taxonomy" id="1294296"/>
    <lineage>
        <taxon>Bacteria</taxon>
        <taxon>Pseudomonadati</taxon>
        <taxon>Bacteroidota</taxon>
        <taxon>Flavobacteriia</taxon>
        <taxon>Flavobacteriales</taxon>
        <taxon>Luteibaculaceae</taxon>
        <taxon>Luteibaculum</taxon>
    </lineage>
</organism>
<proteinExistence type="predicted"/>
<reference evidence="2 3" key="1">
    <citation type="submission" date="2019-08" db="EMBL/GenBank/DDBJ databases">
        <title>Genome of Luteibaculum oceani JCM 18817.</title>
        <authorList>
            <person name="Bowman J.P."/>
        </authorList>
    </citation>
    <scope>NUCLEOTIDE SEQUENCE [LARGE SCALE GENOMIC DNA]</scope>
    <source>
        <strain evidence="2 3">JCM 18817</strain>
    </source>
</reference>
<evidence type="ECO:0000313" key="3">
    <source>
        <dbReference type="Proteomes" id="UP000321168"/>
    </source>
</evidence>
<evidence type="ECO:0000313" key="2">
    <source>
        <dbReference type="EMBL" id="TXC78654.1"/>
    </source>
</evidence>